<evidence type="ECO:0000313" key="5">
    <source>
        <dbReference type="EMBL" id="ORI98781.1"/>
    </source>
</evidence>
<evidence type="ECO:0000259" key="4">
    <source>
        <dbReference type="PROSITE" id="PS51118"/>
    </source>
</evidence>
<dbReference type="InterPro" id="IPR036388">
    <property type="entry name" value="WH-like_DNA-bd_sf"/>
</dbReference>
<dbReference type="AlphaFoldDB" id="A0A1X0VGG1"/>
<keyword evidence="3" id="KW-0804">Transcription</keyword>
<dbReference type="GO" id="GO:0003677">
    <property type="term" value="F:DNA binding"/>
    <property type="evidence" value="ECO:0007669"/>
    <property type="project" value="UniProtKB-KW"/>
</dbReference>
<dbReference type="PANTHER" id="PTHR33204:SF37">
    <property type="entry name" value="HTH-TYPE TRANSCRIPTIONAL REGULATOR YODB"/>
    <property type="match status" value="1"/>
</dbReference>
<dbReference type="STRING" id="33968.BMS77_03400"/>
<comment type="caution">
    <text evidence="5">The sequence shown here is derived from an EMBL/GenBank/DDBJ whole genome shotgun (WGS) entry which is preliminary data.</text>
</comment>
<keyword evidence="1" id="KW-0805">Transcription regulation</keyword>
<dbReference type="EMBL" id="MPLS01000001">
    <property type="protein sequence ID" value="ORI98781.1"/>
    <property type="molecule type" value="Genomic_DNA"/>
</dbReference>
<keyword evidence="2" id="KW-0238">DNA-binding</keyword>
<reference evidence="5 6" key="1">
    <citation type="journal article" date="2017" name="Front. Microbiol.">
        <title>Genomic Characterization of Dairy Associated Leuconostoc Species and Diversity of Leuconostocs in Undefined Mixed Mesophilic Starter Cultures.</title>
        <authorList>
            <person name="Frantzen C.A."/>
            <person name="Kot W."/>
            <person name="Pedersen T.B."/>
            <person name="Ardo Y.M."/>
            <person name="Broadbent J.R."/>
            <person name="Neve H."/>
            <person name="Hansen L.H."/>
            <person name="Dal Bello F."/>
            <person name="Ostlie H.M."/>
            <person name="Kleppen H.P."/>
            <person name="Vogensen F.K."/>
            <person name="Holo H."/>
        </authorList>
    </citation>
    <scope>NUCLEOTIDE SEQUENCE [LARGE SCALE GENOMIC DNA]</scope>
    <source>
        <strain evidence="5 6">LMGCF08</strain>
    </source>
</reference>
<dbReference type="Gene3D" id="1.10.10.10">
    <property type="entry name" value="Winged helix-like DNA-binding domain superfamily/Winged helix DNA-binding domain"/>
    <property type="match status" value="1"/>
</dbReference>
<proteinExistence type="predicted"/>
<dbReference type="InterPro" id="IPR036390">
    <property type="entry name" value="WH_DNA-bd_sf"/>
</dbReference>
<evidence type="ECO:0000256" key="3">
    <source>
        <dbReference type="ARBA" id="ARBA00023163"/>
    </source>
</evidence>
<dbReference type="Pfam" id="PF01638">
    <property type="entry name" value="HxlR"/>
    <property type="match status" value="1"/>
</dbReference>
<protein>
    <submittedName>
        <fullName evidence="5">Transcriptional regulator</fullName>
    </submittedName>
</protein>
<dbReference type="RefSeq" id="WP_004915817.1">
    <property type="nucleotide sequence ID" value="NZ_MPLS01000001.1"/>
</dbReference>
<sequence>MAKLAEHTENLLCQNFTKTFEILGRKWNGMIIETLLVSGPKRFLEISRAIPACSDRVLVERLKELEAAHLVIRQTYEDSNLIEYKLTEAGEAMRPMMKAVHEWSDKFNNVAKLEVPDSMTEV</sequence>
<feature type="domain" description="HTH hxlR-type" evidence="4">
    <location>
        <begin position="13"/>
        <end position="112"/>
    </location>
</feature>
<accession>A0A1X0VGG1</accession>
<name>A0A1X0VGG1_LEUPS</name>
<evidence type="ECO:0000313" key="6">
    <source>
        <dbReference type="Proteomes" id="UP000192288"/>
    </source>
</evidence>
<evidence type="ECO:0000256" key="2">
    <source>
        <dbReference type="ARBA" id="ARBA00023125"/>
    </source>
</evidence>
<gene>
    <name evidence="5" type="ORF">BMR96_00580</name>
</gene>
<dbReference type="Proteomes" id="UP000192288">
    <property type="component" value="Unassembled WGS sequence"/>
</dbReference>
<dbReference type="PROSITE" id="PS51118">
    <property type="entry name" value="HTH_HXLR"/>
    <property type="match status" value="1"/>
</dbReference>
<dbReference type="eggNOG" id="COG1733">
    <property type="taxonomic scope" value="Bacteria"/>
</dbReference>
<dbReference type="PANTHER" id="PTHR33204">
    <property type="entry name" value="TRANSCRIPTIONAL REGULATOR, MARR FAMILY"/>
    <property type="match status" value="1"/>
</dbReference>
<dbReference type="SUPFAM" id="SSF46785">
    <property type="entry name" value="Winged helix' DNA-binding domain"/>
    <property type="match status" value="1"/>
</dbReference>
<organism evidence="5 6">
    <name type="scientific">Leuconostoc pseudomesenteroides</name>
    <dbReference type="NCBI Taxonomy" id="33968"/>
    <lineage>
        <taxon>Bacteria</taxon>
        <taxon>Bacillati</taxon>
        <taxon>Bacillota</taxon>
        <taxon>Bacilli</taxon>
        <taxon>Lactobacillales</taxon>
        <taxon>Lactobacillaceae</taxon>
        <taxon>Leuconostoc</taxon>
    </lineage>
</organism>
<dbReference type="InterPro" id="IPR002577">
    <property type="entry name" value="HTH_HxlR"/>
</dbReference>
<evidence type="ECO:0000256" key="1">
    <source>
        <dbReference type="ARBA" id="ARBA00023015"/>
    </source>
</evidence>